<gene>
    <name evidence="1" type="ORF">E2605_05150</name>
</gene>
<organism evidence="1 2">
    <name type="scientific">Dysgonomonas capnocytophagoides</name>
    <dbReference type="NCBI Taxonomy" id="45254"/>
    <lineage>
        <taxon>Bacteria</taxon>
        <taxon>Pseudomonadati</taxon>
        <taxon>Bacteroidota</taxon>
        <taxon>Bacteroidia</taxon>
        <taxon>Bacteroidales</taxon>
        <taxon>Dysgonomonadaceae</taxon>
        <taxon>Dysgonomonas</taxon>
    </lineage>
</organism>
<name>A0A4Y8LBW5_9BACT</name>
<sequence length="98" mass="11054">MTIKDIKKDLESAKRPVPRVLKSGDNFKVIIIGFKDKMILDDHKTDIPARLVVLEGKVIYKEGDKTVMMNQYDEVNIPVNIIHSVTALEDSLCMVVKG</sequence>
<comment type="caution">
    <text evidence="1">The sequence shown here is derived from an EMBL/GenBank/DDBJ whole genome shotgun (WGS) entry which is preliminary data.</text>
</comment>
<dbReference type="EMBL" id="SOML01000002">
    <property type="protein sequence ID" value="TFD98006.1"/>
    <property type="molecule type" value="Genomic_DNA"/>
</dbReference>
<dbReference type="STRING" id="1121485.GCA_000426485_02488"/>
<accession>A0A4Y8LBW5</accession>
<dbReference type="OrthoDB" id="997205at2"/>
<dbReference type="InterPro" id="IPR014710">
    <property type="entry name" value="RmlC-like_jellyroll"/>
</dbReference>
<reference evidence="1 2" key="1">
    <citation type="submission" date="2019-03" db="EMBL/GenBank/DDBJ databases">
        <title>San Antonio Military Medical Center submission to MRSN (WRAIR), pending publication.</title>
        <authorList>
            <person name="Blyth D.M."/>
            <person name="Mccarthy S.L."/>
            <person name="Schall S.E."/>
            <person name="Stam J.A."/>
            <person name="Ong A.C."/>
            <person name="Mcgann P.T."/>
        </authorList>
    </citation>
    <scope>NUCLEOTIDE SEQUENCE [LARGE SCALE GENOMIC DNA]</scope>
    <source>
        <strain evidence="1 2">MRSN571793</strain>
    </source>
</reference>
<evidence type="ECO:0000313" key="1">
    <source>
        <dbReference type="EMBL" id="TFD98006.1"/>
    </source>
</evidence>
<proteinExistence type="predicted"/>
<protein>
    <recommendedName>
        <fullName evidence="3">Cupin domain-containing protein</fullName>
    </recommendedName>
</protein>
<dbReference type="Gene3D" id="2.60.120.10">
    <property type="entry name" value="Jelly Rolls"/>
    <property type="match status" value="1"/>
</dbReference>
<dbReference type="SUPFAM" id="SSF51182">
    <property type="entry name" value="RmlC-like cupins"/>
    <property type="match status" value="1"/>
</dbReference>
<evidence type="ECO:0008006" key="3">
    <source>
        <dbReference type="Google" id="ProtNLM"/>
    </source>
</evidence>
<evidence type="ECO:0000313" key="2">
    <source>
        <dbReference type="Proteomes" id="UP000297861"/>
    </source>
</evidence>
<dbReference type="AlphaFoldDB" id="A0A4Y8LBW5"/>
<keyword evidence="2" id="KW-1185">Reference proteome</keyword>
<dbReference type="RefSeq" id="WP_134435724.1">
    <property type="nucleotide sequence ID" value="NZ_AP028867.1"/>
</dbReference>
<dbReference type="Proteomes" id="UP000297861">
    <property type="component" value="Unassembled WGS sequence"/>
</dbReference>
<dbReference type="InterPro" id="IPR011051">
    <property type="entry name" value="RmlC_Cupin_sf"/>
</dbReference>